<name>A0A9N8W368_9GLOM</name>
<gene>
    <name evidence="1" type="ORF">AGERDE_LOCUS2709</name>
</gene>
<keyword evidence="2" id="KW-1185">Reference proteome</keyword>
<dbReference type="AlphaFoldDB" id="A0A9N8W368"/>
<accession>A0A9N8W368</accession>
<comment type="caution">
    <text evidence="1">The sequence shown here is derived from an EMBL/GenBank/DDBJ whole genome shotgun (WGS) entry which is preliminary data.</text>
</comment>
<proteinExistence type="predicted"/>
<sequence>MIISIPYQVIPTLPDSHESKVELEGGGHLTNRIELIGSDVEIETKFQAGSNLEASAGARFGTGGIRANAKAGASLLRHNNGNGDIKFLNAEARAEVVMGASFTATAKAGINLINAETKAVKGNIGVNVDTGASIGPDGMGAKVAGFGITIGKEMGVSTPFGGISINLGGVLEEFSGYEKHLNNASTIQFYPLEPRLLWVMSFKDADKFVKARKEINAQYFLVASLMFFMILI</sequence>
<reference evidence="1" key="1">
    <citation type="submission" date="2021-06" db="EMBL/GenBank/DDBJ databases">
        <authorList>
            <person name="Kallberg Y."/>
            <person name="Tangrot J."/>
            <person name="Rosling A."/>
        </authorList>
    </citation>
    <scope>NUCLEOTIDE SEQUENCE</scope>
    <source>
        <strain evidence="1">MT106</strain>
    </source>
</reference>
<protein>
    <submittedName>
        <fullName evidence="1">6566_t:CDS:1</fullName>
    </submittedName>
</protein>
<organism evidence="1 2">
    <name type="scientific">Ambispora gerdemannii</name>
    <dbReference type="NCBI Taxonomy" id="144530"/>
    <lineage>
        <taxon>Eukaryota</taxon>
        <taxon>Fungi</taxon>
        <taxon>Fungi incertae sedis</taxon>
        <taxon>Mucoromycota</taxon>
        <taxon>Glomeromycotina</taxon>
        <taxon>Glomeromycetes</taxon>
        <taxon>Archaeosporales</taxon>
        <taxon>Ambisporaceae</taxon>
        <taxon>Ambispora</taxon>
    </lineage>
</organism>
<dbReference type="OrthoDB" id="2333662at2759"/>
<evidence type="ECO:0000313" key="2">
    <source>
        <dbReference type="Proteomes" id="UP000789831"/>
    </source>
</evidence>
<dbReference type="EMBL" id="CAJVPL010000235">
    <property type="protein sequence ID" value="CAG8470390.1"/>
    <property type="molecule type" value="Genomic_DNA"/>
</dbReference>
<dbReference type="Proteomes" id="UP000789831">
    <property type="component" value="Unassembled WGS sequence"/>
</dbReference>
<evidence type="ECO:0000313" key="1">
    <source>
        <dbReference type="EMBL" id="CAG8470390.1"/>
    </source>
</evidence>